<dbReference type="RefSeq" id="WP_224192473.1">
    <property type="nucleotide sequence ID" value="NZ_JAIRAU010000019.1"/>
</dbReference>
<evidence type="ECO:0008006" key="3">
    <source>
        <dbReference type="Google" id="ProtNLM"/>
    </source>
</evidence>
<sequence length="167" mass="17852">MLMRAHEEKDQRGPTSSVLNVSRSLAERAAAKVPMRAWAPRGLRPSGPRSALGLAAPAGASRPIFSGFYDRRKRRNFRKSGAAGQSGPAETRLALDVPPGLAIIVDGEPRGNAPRTVFDEHGTVVQTLTTGGSGQAAFRVRLGKYKVELGGRKKTLDIRLPATDVTI</sequence>
<evidence type="ECO:0000313" key="2">
    <source>
        <dbReference type="Proteomes" id="UP001139031"/>
    </source>
</evidence>
<name>A0ABS7TR46_9BACT</name>
<dbReference type="EMBL" id="JAIRAU010000019">
    <property type="protein sequence ID" value="MBZ5710703.1"/>
    <property type="molecule type" value="Genomic_DNA"/>
</dbReference>
<dbReference type="Proteomes" id="UP001139031">
    <property type="component" value="Unassembled WGS sequence"/>
</dbReference>
<keyword evidence="2" id="KW-1185">Reference proteome</keyword>
<evidence type="ECO:0000313" key="1">
    <source>
        <dbReference type="EMBL" id="MBZ5710703.1"/>
    </source>
</evidence>
<proteinExistence type="predicted"/>
<gene>
    <name evidence="1" type="ORF">K7C98_15685</name>
</gene>
<accession>A0ABS7TR46</accession>
<reference evidence="1" key="1">
    <citation type="submission" date="2021-08" db="EMBL/GenBank/DDBJ databases">
        <authorList>
            <person name="Stevens D.C."/>
        </authorList>
    </citation>
    <scope>NUCLEOTIDE SEQUENCE</scope>
    <source>
        <strain evidence="1">DSM 53165</strain>
    </source>
</reference>
<protein>
    <recommendedName>
        <fullName evidence="3">PEGA domain-containing protein</fullName>
    </recommendedName>
</protein>
<organism evidence="1 2">
    <name type="scientific">Nannocystis pusilla</name>
    <dbReference type="NCBI Taxonomy" id="889268"/>
    <lineage>
        <taxon>Bacteria</taxon>
        <taxon>Pseudomonadati</taxon>
        <taxon>Myxococcota</taxon>
        <taxon>Polyangia</taxon>
        <taxon>Nannocystales</taxon>
        <taxon>Nannocystaceae</taxon>
        <taxon>Nannocystis</taxon>
    </lineage>
</organism>
<comment type="caution">
    <text evidence="1">The sequence shown here is derived from an EMBL/GenBank/DDBJ whole genome shotgun (WGS) entry which is preliminary data.</text>
</comment>